<accession>A0ABU6TCX3</accession>
<evidence type="ECO:0000313" key="2">
    <source>
        <dbReference type="Proteomes" id="UP001341840"/>
    </source>
</evidence>
<keyword evidence="2" id="KW-1185">Reference proteome</keyword>
<gene>
    <name evidence="1" type="ORF">PIB30_035670</name>
</gene>
<dbReference type="Proteomes" id="UP001341840">
    <property type="component" value="Unassembled WGS sequence"/>
</dbReference>
<comment type="caution">
    <text evidence="1">The sequence shown here is derived from an EMBL/GenBank/DDBJ whole genome shotgun (WGS) entry which is preliminary data.</text>
</comment>
<evidence type="ECO:0000313" key="1">
    <source>
        <dbReference type="EMBL" id="MED6146567.1"/>
    </source>
</evidence>
<sequence length="83" mass="9622">MKWMKVLDPTKLDGNEKYDIEDWTIEKLQEFRNQIISEIILSKSNKLIKEAIQGTMGITIHKPSAALQSLYTQVTTEELKKLD</sequence>
<protein>
    <submittedName>
        <fullName evidence="1">Uncharacterized protein</fullName>
    </submittedName>
</protein>
<reference evidence="1 2" key="1">
    <citation type="journal article" date="2023" name="Plants (Basel)">
        <title>Bridging the Gap: Combining Genomics and Transcriptomics Approaches to Understand Stylosanthes scabra, an Orphan Legume from the Brazilian Caatinga.</title>
        <authorList>
            <person name="Ferreira-Neto J.R.C."/>
            <person name="da Silva M.D."/>
            <person name="Binneck E."/>
            <person name="de Melo N.F."/>
            <person name="da Silva R.H."/>
            <person name="de Melo A.L.T.M."/>
            <person name="Pandolfi V."/>
            <person name="Bustamante F.O."/>
            <person name="Brasileiro-Vidal A.C."/>
            <person name="Benko-Iseppon A.M."/>
        </authorList>
    </citation>
    <scope>NUCLEOTIDE SEQUENCE [LARGE SCALE GENOMIC DNA]</scope>
    <source>
        <tissue evidence="1">Leaves</tissue>
    </source>
</reference>
<organism evidence="1 2">
    <name type="scientific">Stylosanthes scabra</name>
    <dbReference type="NCBI Taxonomy" id="79078"/>
    <lineage>
        <taxon>Eukaryota</taxon>
        <taxon>Viridiplantae</taxon>
        <taxon>Streptophyta</taxon>
        <taxon>Embryophyta</taxon>
        <taxon>Tracheophyta</taxon>
        <taxon>Spermatophyta</taxon>
        <taxon>Magnoliopsida</taxon>
        <taxon>eudicotyledons</taxon>
        <taxon>Gunneridae</taxon>
        <taxon>Pentapetalae</taxon>
        <taxon>rosids</taxon>
        <taxon>fabids</taxon>
        <taxon>Fabales</taxon>
        <taxon>Fabaceae</taxon>
        <taxon>Papilionoideae</taxon>
        <taxon>50 kb inversion clade</taxon>
        <taxon>dalbergioids sensu lato</taxon>
        <taxon>Dalbergieae</taxon>
        <taxon>Pterocarpus clade</taxon>
        <taxon>Stylosanthes</taxon>
    </lineage>
</organism>
<proteinExistence type="predicted"/>
<name>A0ABU6TCX3_9FABA</name>
<dbReference type="EMBL" id="JASCZI010090792">
    <property type="protein sequence ID" value="MED6146567.1"/>
    <property type="molecule type" value="Genomic_DNA"/>
</dbReference>